<dbReference type="EMBL" id="CM045758">
    <property type="protein sequence ID" value="KAI8029197.1"/>
    <property type="molecule type" value="Genomic_DNA"/>
</dbReference>
<reference evidence="1 2" key="1">
    <citation type="journal article" date="2022" name="Plant J.">
        <title>Chromosome-level genome of Camellia lanceoleosa provides a valuable resource for understanding genome evolution and self-incompatibility.</title>
        <authorList>
            <person name="Gong W."/>
            <person name="Xiao S."/>
            <person name="Wang L."/>
            <person name="Liao Z."/>
            <person name="Chang Y."/>
            <person name="Mo W."/>
            <person name="Hu G."/>
            <person name="Li W."/>
            <person name="Zhao G."/>
            <person name="Zhu H."/>
            <person name="Hu X."/>
            <person name="Ji K."/>
            <person name="Xiang X."/>
            <person name="Song Q."/>
            <person name="Yuan D."/>
            <person name="Jin S."/>
            <person name="Zhang L."/>
        </authorList>
    </citation>
    <scope>NUCLEOTIDE SEQUENCE [LARGE SCALE GENOMIC DNA]</scope>
    <source>
        <strain evidence="1">SQ_2022a</strain>
    </source>
</reference>
<protein>
    <submittedName>
        <fullName evidence="1">Uncharacterized protein</fullName>
    </submittedName>
</protein>
<name>A0ACC0IV00_9ERIC</name>
<proteinExistence type="predicted"/>
<evidence type="ECO:0000313" key="2">
    <source>
        <dbReference type="Proteomes" id="UP001060215"/>
    </source>
</evidence>
<dbReference type="Proteomes" id="UP001060215">
    <property type="component" value="Chromosome 1"/>
</dbReference>
<gene>
    <name evidence="1" type="ORF">LOK49_LG01G04151</name>
</gene>
<sequence>MQLISALRLTNFPYPDCSIALMRLISALRLTNSPYPDCSIALPLTLTPLLSRHWSVPLSSLRHRRASLRHRRSSLRHHRAFHLCLELPSSRGEDLQSKCLLELYGLEGHIDGYELHQIIEKQYYDE</sequence>
<evidence type="ECO:0000313" key="1">
    <source>
        <dbReference type="EMBL" id="KAI8029197.1"/>
    </source>
</evidence>
<keyword evidence="2" id="KW-1185">Reference proteome</keyword>
<accession>A0ACC0IV00</accession>
<organism evidence="1 2">
    <name type="scientific">Camellia lanceoleosa</name>
    <dbReference type="NCBI Taxonomy" id="1840588"/>
    <lineage>
        <taxon>Eukaryota</taxon>
        <taxon>Viridiplantae</taxon>
        <taxon>Streptophyta</taxon>
        <taxon>Embryophyta</taxon>
        <taxon>Tracheophyta</taxon>
        <taxon>Spermatophyta</taxon>
        <taxon>Magnoliopsida</taxon>
        <taxon>eudicotyledons</taxon>
        <taxon>Gunneridae</taxon>
        <taxon>Pentapetalae</taxon>
        <taxon>asterids</taxon>
        <taxon>Ericales</taxon>
        <taxon>Theaceae</taxon>
        <taxon>Camellia</taxon>
    </lineage>
</organism>
<comment type="caution">
    <text evidence="1">The sequence shown here is derived from an EMBL/GenBank/DDBJ whole genome shotgun (WGS) entry which is preliminary data.</text>
</comment>